<dbReference type="Proteomes" id="UP000263232">
    <property type="component" value="Chromosome"/>
</dbReference>
<gene>
    <name evidence="2" type="ORF">CL176_05085</name>
</gene>
<accession>A0A347WK16</accession>
<sequence length="332" mass="36381">MHTFKAWVVRENDNKEVTYQLEDVDINQLDEGEVIIEVHYSSVNYKDMLGFQTKGGVIRHYPMIPGIDLSGVVVESNAEEIKAGQKVVITGRALGVKHTGGLSEYARVPASWVFPIPDTLDLKDAMIYGTAGFTAAQSVYELESHGMSPENNPHILVTGASGGVGSIALSILHKIGYRNISALIRKDYQEELVLRLGAQQVVWADDIGKKKTLGSRKYNYILDTVGGEVAATLIPQIYEKGSMSLCGNAGGIELNTTVMPLILRGINLLGINSIIDESDADFYRLIWDKLATDWHVAKNLTVEEISLDEVDQTITALKDGKHLGRTIVKVKG</sequence>
<dbReference type="Pfam" id="PF00107">
    <property type="entry name" value="ADH_zinc_N"/>
    <property type="match status" value="1"/>
</dbReference>
<dbReference type="PANTHER" id="PTHR43677">
    <property type="entry name" value="SHORT-CHAIN DEHYDROGENASE/REDUCTASE"/>
    <property type="match status" value="1"/>
</dbReference>
<keyword evidence="3" id="KW-1185">Reference proteome</keyword>
<dbReference type="InterPro" id="IPR013149">
    <property type="entry name" value="ADH-like_C"/>
</dbReference>
<dbReference type="Gene3D" id="3.90.180.10">
    <property type="entry name" value="Medium-chain alcohol dehydrogenases, catalytic domain"/>
    <property type="match status" value="1"/>
</dbReference>
<dbReference type="SMART" id="SM00829">
    <property type="entry name" value="PKS_ER"/>
    <property type="match status" value="1"/>
</dbReference>
<dbReference type="SUPFAM" id="SSF50129">
    <property type="entry name" value="GroES-like"/>
    <property type="match status" value="1"/>
</dbReference>
<dbReference type="PANTHER" id="PTHR43677:SF1">
    <property type="entry name" value="ACRYLYL-COA REDUCTASE ACUI-RELATED"/>
    <property type="match status" value="1"/>
</dbReference>
<organism evidence="2 3">
    <name type="scientific">Suicoccus acidiformans</name>
    <dbReference type="NCBI Taxonomy" id="2036206"/>
    <lineage>
        <taxon>Bacteria</taxon>
        <taxon>Bacillati</taxon>
        <taxon>Bacillota</taxon>
        <taxon>Bacilli</taxon>
        <taxon>Lactobacillales</taxon>
        <taxon>Aerococcaceae</taxon>
        <taxon>Suicoccus</taxon>
    </lineage>
</organism>
<name>A0A347WK16_9LACT</name>
<evidence type="ECO:0000259" key="1">
    <source>
        <dbReference type="SMART" id="SM00829"/>
    </source>
</evidence>
<evidence type="ECO:0000313" key="2">
    <source>
        <dbReference type="EMBL" id="AXY25423.1"/>
    </source>
</evidence>
<dbReference type="GO" id="GO:0043957">
    <property type="term" value="F:acryloyl-CoA reductase (NADPH) activity"/>
    <property type="evidence" value="ECO:0007669"/>
    <property type="project" value="TreeGrafter"/>
</dbReference>
<dbReference type="OrthoDB" id="9792162at2"/>
<dbReference type="InterPro" id="IPR013154">
    <property type="entry name" value="ADH-like_N"/>
</dbReference>
<dbReference type="SUPFAM" id="SSF51735">
    <property type="entry name" value="NAD(P)-binding Rossmann-fold domains"/>
    <property type="match status" value="1"/>
</dbReference>
<reference evidence="2 3" key="1">
    <citation type="submission" date="2017-09" db="EMBL/GenBank/DDBJ databases">
        <title>Complete genome sequence of Oxytococcus suis strain ZY16052.</title>
        <authorList>
            <person name="Li F."/>
        </authorList>
    </citation>
    <scope>NUCLEOTIDE SEQUENCE [LARGE SCALE GENOMIC DNA]</scope>
    <source>
        <strain evidence="2 3">ZY16052</strain>
    </source>
</reference>
<proteinExistence type="predicted"/>
<dbReference type="AlphaFoldDB" id="A0A347WK16"/>
<dbReference type="Gene3D" id="3.40.50.720">
    <property type="entry name" value="NAD(P)-binding Rossmann-like Domain"/>
    <property type="match status" value="1"/>
</dbReference>
<dbReference type="RefSeq" id="WP_118990335.1">
    <property type="nucleotide sequence ID" value="NZ_CP023434.1"/>
</dbReference>
<feature type="domain" description="Enoyl reductase (ER)" evidence="1">
    <location>
        <begin position="12"/>
        <end position="328"/>
    </location>
</feature>
<evidence type="ECO:0000313" key="3">
    <source>
        <dbReference type="Proteomes" id="UP000263232"/>
    </source>
</evidence>
<protein>
    <submittedName>
        <fullName evidence="2">NADPH:quinone reductase</fullName>
    </submittedName>
</protein>
<dbReference type="InterPro" id="IPR036291">
    <property type="entry name" value="NAD(P)-bd_dom_sf"/>
</dbReference>
<dbReference type="InterPro" id="IPR014188">
    <property type="entry name" value="Acrylyl-CoA_reductase_AcuI"/>
</dbReference>
<dbReference type="KEGG" id="abae:CL176_05085"/>
<dbReference type="NCBIfam" id="TIGR02823">
    <property type="entry name" value="oxido_YhdH"/>
    <property type="match status" value="1"/>
</dbReference>
<dbReference type="CDD" id="cd05280">
    <property type="entry name" value="MDR_yhdh_yhfp"/>
    <property type="match status" value="1"/>
</dbReference>
<dbReference type="InterPro" id="IPR020843">
    <property type="entry name" value="ER"/>
</dbReference>
<dbReference type="Pfam" id="PF08240">
    <property type="entry name" value="ADH_N"/>
    <property type="match status" value="1"/>
</dbReference>
<dbReference type="InterPro" id="IPR011032">
    <property type="entry name" value="GroES-like_sf"/>
</dbReference>
<dbReference type="InterPro" id="IPR051397">
    <property type="entry name" value="Zn-ADH-like_protein"/>
</dbReference>
<dbReference type="EMBL" id="CP023434">
    <property type="protein sequence ID" value="AXY25423.1"/>
    <property type="molecule type" value="Genomic_DNA"/>
</dbReference>